<dbReference type="GeneID" id="87827708"/>
<gene>
    <name evidence="1" type="ORF">N657DRAFT_629943</name>
</gene>
<organism evidence="1 2">
    <name type="scientific">Parathielavia appendiculata</name>
    <dbReference type="NCBI Taxonomy" id="2587402"/>
    <lineage>
        <taxon>Eukaryota</taxon>
        <taxon>Fungi</taxon>
        <taxon>Dikarya</taxon>
        <taxon>Ascomycota</taxon>
        <taxon>Pezizomycotina</taxon>
        <taxon>Sordariomycetes</taxon>
        <taxon>Sordariomycetidae</taxon>
        <taxon>Sordariales</taxon>
        <taxon>Chaetomiaceae</taxon>
        <taxon>Parathielavia</taxon>
    </lineage>
</organism>
<reference evidence="1" key="2">
    <citation type="submission" date="2023-05" db="EMBL/GenBank/DDBJ databases">
        <authorList>
            <consortium name="Lawrence Berkeley National Laboratory"/>
            <person name="Steindorff A."/>
            <person name="Hensen N."/>
            <person name="Bonometti L."/>
            <person name="Westerberg I."/>
            <person name="Brannstrom I.O."/>
            <person name="Guillou S."/>
            <person name="Cros-Aarteil S."/>
            <person name="Calhoun S."/>
            <person name="Haridas S."/>
            <person name="Kuo A."/>
            <person name="Mondo S."/>
            <person name="Pangilinan J."/>
            <person name="Riley R."/>
            <person name="Labutti K."/>
            <person name="Andreopoulos B."/>
            <person name="Lipzen A."/>
            <person name="Chen C."/>
            <person name="Yanf M."/>
            <person name="Daum C."/>
            <person name="Ng V."/>
            <person name="Clum A."/>
            <person name="Ohm R."/>
            <person name="Martin F."/>
            <person name="Silar P."/>
            <person name="Natvig D."/>
            <person name="Lalanne C."/>
            <person name="Gautier V."/>
            <person name="Ament-Velasquez S.L."/>
            <person name="Kruys A."/>
            <person name="Hutchinson M.I."/>
            <person name="Powell A.J."/>
            <person name="Barry K."/>
            <person name="Miller A.N."/>
            <person name="Grigoriev I.V."/>
            <person name="Debuchy R."/>
            <person name="Gladieux P."/>
            <person name="Thoren M.H."/>
            <person name="Johannesson H."/>
        </authorList>
    </citation>
    <scope>NUCLEOTIDE SEQUENCE</scope>
    <source>
        <strain evidence="1">CBS 731.68</strain>
    </source>
</reference>
<keyword evidence="2" id="KW-1185">Reference proteome</keyword>
<dbReference type="Proteomes" id="UP001302602">
    <property type="component" value="Unassembled WGS sequence"/>
</dbReference>
<dbReference type="EMBL" id="MU853223">
    <property type="protein sequence ID" value="KAK4128940.1"/>
    <property type="molecule type" value="Genomic_DNA"/>
</dbReference>
<evidence type="ECO:0000313" key="2">
    <source>
        <dbReference type="Proteomes" id="UP001302602"/>
    </source>
</evidence>
<accession>A0AAN6U9G7</accession>
<sequence length="265" mass="30276">MVELYNFQSLLLLAQFFTTIHDLRIHQYVHSGRFFLEELWPLGPPGMTVAERQIRQGRSLLSKEAFRNAAEQFDRWVASSDSHQEVSLTALNGTVVGFFNYVGDEDTTEWPGYYLKITNPYLEYYNLDQLTSVKKRSLTSPERAYLAIDVVHRTKIHEVETDKVVGPWDMPDYSAIRDEFQQRRQYWGRAPHPPSMRCPLQCGTSLRSEGGTQGSGYSEVLCAGSQHVDDGSVVILVYPGIPVMDVIADIARPFAMVTNLDWYQE</sequence>
<dbReference type="RefSeq" id="XP_062652711.1">
    <property type="nucleotide sequence ID" value="XM_062790939.1"/>
</dbReference>
<proteinExistence type="predicted"/>
<name>A0AAN6U9G7_9PEZI</name>
<comment type="caution">
    <text evidence="1">The sequence shown here is derived from an EMBL/GenBank/DDBJ whole genome shotgun (WGS) entry which is preliminary data.</text>
</comment>
<evidence type="ECO:0000313" key="1">
    <source>
        <dbReference type="EMBL" id="KAK4128940.1"/>
    </source>
</evidence>
<reference evidence="1" key="1">
    <citation type="journal article" date="2023" name="Mol. Phylogenet. Evol.">
        <title>Genome-scale phylogeny and comparative genomics of the fungal order Sordariales.</title>
        <authorList>
            <person name="Hensen N."/>
            <person name="Bonometti L."/>
            <person name="Westerberg I."/>
            <person name="Brannstrom I.O."/>
            <person name="Guillou S."/>
            <person name="Cros-Aarteil S."/>
            <person name="Calhoun S."/>
            <person name="Haridas S."/>
            <person name="Kuo A."/>
            <person name="Mondo S."/>
            <person name="Pangilinan J."/>
            <person name="Riley R."/>
            <person name="LaButti K."/>
            <person name="Andreopoulos B."/>
            <person name="Lipzen A."/>
            <person name="Chen C."/>
            <person name="Yan M."/>
            <person name="Daum C."/>
            <person name="Ng V."/>
            <person name="Clum A."/>
            <person name="Steindorff A."/>
            <person name="Ohm R.A."/>
            <person name="Martin F."/>
            <person name="Silar P."/>
            <person name="Natvig D.O."/>
            <person name="Lalanne C."/>
            <person name="Gautier V."/>
            <person name="Ament-Velasquez S.L."/>
            <person name="Kruys A."/>
            <person name="Hutchinson M.I."/>
            <person name="Powell A.J."/>
            <person name="Barry K."/>
            <person name="Miller A.N."/>
            <person name="Grigoriev I.V."/>
            <person name="Debuchy R."/>
            <person name="Gladieux P."/>
            <person name="Hiltunen Thoren M."/>
            <person name="Johannesson H."/>
        </authorList>
    </citation>
    <scope>NUCLEOTIDE SEQUENCE</scope>
    <source>
        <strain evidence="1">CBS 731.68</strain>
    </source>
</reference>
<dbReference type="AlphaFoldDB" id="A0AAN6U9G7"/>
<protein>
    <submittedName>
        <fullName evidence="1">Uncharacterized protein</fullName>
    </submittedName>
</protein>